<accession>A0A0G1XLX4</accession>
<organism evidence="1 2">
    <name type="scientific">Candidatus Uhrbacteria bacterium GW2011_GWA2_52_8d</name>
    <dbReference type="NCBI Taxonomy" id="1618979"/>
    <lineage>
        <taxon>Bacteria</taxon>
        <taxon>Candidatus Uhriibacteriota</taxon>
    </lineage>
</organism>
<sequence length="64" mass="7740">MRSLAADQFKEDLDAMTNFFESVPHRRKNVADARKLWPKRLRNIFDGHIVEIIDCRLDVIERRW</sequence>
<reference evidence="1 2" key="1">
    <citation type="journal article" date="2015" name="Nature">
        <title>rRNA introns, odd ribosomes, and small enigmatic genomes across a large radiation of phyla.</title>
        <authorList>
            <person name="Brown C.T."/>
            <person name="Hug L.A."/>
            <person name="Thomas B.C."/>
            <person name="Sharon I."/>
            <person name="Castelle C.J."/>
            <person name="Singh A."/>
            <person name="Wilkins M.J."/>
            <person name="Williams K.H."/>
            <person name="Banfield J.F."/>
        </authorList>
    </citation>
    <scope>NUCLEOTIDE SEQUENCE [LARGE SCALE GENOMIC DNA]</scope>
</reference>
<dbReference type="AlphaFoldDB" id="A0A0G1XLX4"/>
<evidence type="ECO:0000313" key="1">
    <source>
        <dbReference type="EMBL" id="KKW31870.1"/>
    </source>
</evidence>
<dbReference type="Proteomes" id="UP000034054">
    <property type="component" value="Unassembled WGS sequence"/>
</dbReference>
<evidence type="ECO:0000313" key="2">
    <source>
        <dbReference type="Proteomes" id="UP000034054"/>
    </source>
</evidence>
<proteinExistence type="predicted"/>
<name>A0A0G1XLX4_9BACT</name>
<gene>
    <name evidence="1" type="ORF">UY76_C0048G0008</name>
</gene>
<protein>
    <submittedName>
        <fullName evidence="1">Uncharacterized protein</fullName>
    </submittedName>
</protein>
<dbReference type="EMBL" id="LCRH01000048">
    <property type="protein sequence ID" value="KKW31870.1"/>
    <property type="molecule type" value="Genomic_DNA"/>
</dbReference>
<comment type="caution">
    <text evidence="1">The sequence shown here is derived from an EMBL/GenBank/DDBJ whole genome shotgun (WGS) entry which is preliminary data.</text>
</comment>